<dbReference type="PANTHER" id="PTHR43744">
    <property type="entry name" value="ABC TRANSPORTER PERMEASE PROTEIN MG189-RELATED-RELATED"/>
    <property type="match status" value="1"/>
</dbReference>
<feature type="transmembrane region" description="Helical" evidence="7">
    <location>
        <begin position="127"/>
        <end position="149"/>
    </location>
</feature>
<accession>A0ABP4YA87</accession>
<dbReference type="Proteomes" id="UP001500218">
    <property type="component" value="Unassembled WGS sequence"/>
</dbReference>
<evidence type="ECO:0000256" key="2">
    <source>
        <dbReference type="ARBA" id="ARBA00022448"/>
    </source>
</evidence>
<evidence type="ECO:0000313" key="10">
    <source>
        <dbReference type="Proteomes" id="UP001500218"/>
    </source>
</evidence>
<feature type="transmembrane region" description="Helical" evidence="7">
    <location>
        <begin position="21"/>
        <end position="49"/>
    </location>
</feature>
<comment type="similarity">
    <text evidence="7">Belongs to the binding-protein-dependent transport system permease family.</text>
</comment>
<feature type="transmembrane region" description="Helical" evidence="7">
    <location>
        <begin position="161"/>
        <end position="180"/>
    </location>
</feature>
<keyword evidence="2 7" id="KW-0813">Transport</keyword>
<comment type="subcellular location">
    <subcellularLocation>
        <location evidence="1 7">Cell membrane</location>
        <topology evidence="1 7">Multi-pass membrane protein</topology>
    </subcellularLocation>
</comment>
<evidence type="ECO:0000313" key="9">
    <source>
        <dbReference type="EMBL" id="GAA1805555.1"/>
    </source>
</evidence>
<comment type="caution">
    <text evidence="9">The sequence shown here is derived from an EMBL/GenBank/DDBJ whole genome shotgun (WGS) entry which is preliminary data.</text>
</comment>
<dbReference type="InterPro" id="IPR000515">
    <property type="entry name" value="MetI-like"/>
</dbReference>
<dbReference type="Pfam" id="PF00528">
    <property type="entry name" value="BPD_transp_1"/>
    <property type="match status" value="1"/>
</dbReference>
<keyword evidence="6 7" id="KW-0472">Membrane</keyword>
<keyword evidence="10" id="KW-1185">Reference proteome</keyword>
<evidence type="ECO:0000256" key="5">
    <source>
        <dbReference type="ARBA" id="ARBA00022989"/>
    </source>
</evidence>
<gene>
    <name evidence="9" type="ORF">GCM10009682_29240</name>
</gene>
<evidence type="ECO:0000256" key="1">
    <source>
        <dbReference type="ARBA" id="ARBA00004651"/>
    </source>
</evidence>
<feature type="domain" description="ABC transmembrane type-1" evidence="8">
    <location>
        <begin position="90"/>
        <end position="280"/>
    </location>
</feature>
<dbReference type="PANTHER" id="PTHR43744:SF3">
    <property type="entry name" value="LACTOSE TRANSPORT SYSTEM PERMEASE PROTEIN LACG"/>
    <property type="match status" value="1"/>
</dbReference>
<dbReference type="InterPro" id="IPR035906">
    <property type="entry name" value="MetI-like_sf"/>
</dbReference>
<evidence type="ECO:0000259" key="8">
    <source>
        <dbReference type="PROSITE" id="PS50928"/>
    </source>
</evidence>
<name>A0ABP4YA87_9ACTN</name>
<dbReference type="SUPFAM" id="SSF161098">
    <property type="entry name" value="MetI-like"/>
    <property type="match status" value="1"/>
</dbReference>
<protein>
    <submittedName>
        <fullName evidence="9">Carbohydrate ABC transporter permease</fullName>
    </submittedName>
</protein>
<evidence type="ECO:0000256" key="6">
    <source>
        <dbReference type="ARBA" id="ARBA00023136"/>
    </source>
</evidence>
<proteinExistence type="inferred from homology"/>
<keyword evidence="5 7" id="KW-1133">Transmembrane helix</keyword>
<feature type="transmembrane region" description="Helical" evidence="7">
    <location>
        <begin position="201"/>
        <end position="226"/>
    </location>
</feature>
<dbReference type="RefSeq" id="WP_344131064.1">
    <property type="nucleotide sequence ID" value="NZ_BAAALT010000078.1"/>
</dbReference>
<reference evidence="10" key="1">
    <citation type="journal article" date="2019" name="Int. J. Syst. Evol. Microbiol.">
        <title>The Global Catalogue of Microorganisms (GCM) 10K type strain sequencing project: providing services to taxonomists for standard genome sequencing and annotation.</title>
        <authorList>
            <consortium name="The Broad Institute Genomics Platform"/>
            <consortium name="The Broad Institute Genome Sequencing Center for Infectious Disease"/>
            <person name="Wu L."/>
            <person name="Ma J."/>
        </authorList>
    </citation>
    <scope>NUCLEOTIDE SEQUENCE [LARGE SCALE GENOMIC DNA]</scope>
    <source>
        <strain evidence="10">JCM 13250</strain>
    </source>
</reference>
<dbReference type="EMBL" id="BAAALT010000078">
    <property type="protein sequence ID" value="GAA1805555.1"/>
    <property type="molecule type" value="Genomic_DNA"/>
</dbReference>
<keyword evidence="3" id="KW-1003">Cell membrane</keyword>
<organism evidence="9 10">
    <name type="scientific">Luedemannella flava</name>
    <dbReference type="NCBI Taxonomy" id="349316"/>
    <lineage>
        <taxon>Bacteria</taxon>
        <taxon>Bacillati</taxon>
        <taxon>Actinomycetota</taxon>
        <taxon>Actinomycetes</taxon>
        <taxon>Micromonosporales</taxon>
        <taxon>Micromonosporaceae</taxon>
        <taxon>Luedemannella</taxon>
    </lineage>
</organism>
<evidence type="ECO:0000256" key="3">
    <source>
        <dbReference type="ARBA" id="ARBA00022475"/>
    </source>
</evidence>
<keyword evidence="4 7" id="KW-0812">Transmembrane</keyword>
<dbReference type="Gene3D" id="1.10.3720.10">
    <property type="entry name" value="MetI-like"/>
    <property type="match status" value="1"/>
</dbReference>
<evidence type="ECO:0000256" key="4">
    <source>
        <dbReference type="ARBA" id="ARBA00022692"/>
    </source>
</evidence>
<dbReference type="PROSITE" id="PS50928">
    <property type="entry name" value="ABC_TM1"/>
    <property type="match status" value="1"/>
</dbReference>
<feature type="transmembrane region" description="Helical" evidence="7">
    <location>
        <begin position="261"/>
        <end position="280"/>
    </location>
</feature>
<sequence length="294" mass="32193">MTERSEGSIVGAAAMRHRRHPAALLATTLKYLSLVGASVVVLLPLIVIVMTSFKTADELATTRPFDPPGDWLNFANYATAFTDGKMARAFVNTFIILTVSITGTVLIGSMAAYALDRFEFRFRKTIIGAFLLATLVPGVTTQVATFQVVNDLGLFNTRLSAILLFLGTDIVSIYIFLQFLRGIPRELDEAAALEGAGPLRIYGRVILPLMKPAIATVVIIKGIAVYNEYYIPFLYMPDRDLGVISTALFRFKGPFGTQWEIISAGVILVIVPTLIVFLLLQRFIYNGFTAGAVK</sequence>
<evidence type="ECO:0000256" key="7">
    <source>
        <dbReference type="RuleBase" id="RU363032"/>
    </source>
</evidence>
<feature type="transmembrane region" description="Helical" evidence="7">
    <location>
        <begin position="94"/>
        <end position="115"/>
    </location>
</feature>
<dbReference type="CDD" id="cd06261">
    <property type="entry name" value="TM_PBP2"/>
    <property type="match status" value="1"/>
</dbReference>